<dbReference type="AlphaFoldDB" id="A0A316ZIT4"/>
<evidence type="ECO:0000313" key="5">
    <source>
        <dbReference type="EMBL" id="PWO00863.1"/>
    </source>
</evidence>
<keyword evidence="2" id="KW-0689">Ribosomal protein</keyword>
<proteinExistence type="inferred from homology"/>
<dbReference type="GeneID" id="37268317"/>
<comment type="similarity">
    <text evidence="1">Belongs to the universal ribosomal protein uL6 family.</text>
</comment>
<feature type="domain" description="Large ribosomal subunit protein uL6 alpha-beta" evidence="4">
    <location>
        <begin position="210"/>
        <end position="270"/>
    </location>
</feature>
<reference evidence="5 6" key="1">
    <citation type="journal article" date="2018" name="Mol. Biol. Evol.">
        <title>Broad Genomic Sampling Reveals a Smut Pathogenic Ancestry of the Fungal Clade Ustilaginomycotina.</title>
        <authorList>
            <person name="Kijpornyongpan T."/>
            <person name="Mondo S.J."/>
            <person name="Barry K."/>
            <person name="Sandor L."/>
            <person name="Lee J."/>
            <person name="Lipzen A."/>
            <person name="Pangilinan J."/>
            <person name="LaButti K."/>
            <person name="Hainaut M."/>
            <person name="Henrissat B."/>
            <person name="Grigoriev I.V."/>
            <person name="Spatafora J.W."/>
            <person name="Aime M.C."/>
        </authorList>
    </citation>
    <scope>NUCLEOTIDE SEQUENCE [LARGE SCALE GENOMIC DNA]</scope>
    <source>
        <strain evidence="5 6">MCA 4186</strain>
    </source>
</reference>
<dbReference type="PROSITE" id="PS00525">
    <property type="entry name" value="RIBOSOMAL_L6_1"/>
    <property type="match status" value="1"/>
</dbReference>
<accession>A0A316ZIT4</accession>
<protein>
    <recommendedName>
        <fullName evidence="4">Large ribosomal subunit protein uL6 alpha-beta domain-containing protein</fullName>
    </recommendedName>
</protein>
<dbReference type="STRING" id="58919.A0A316ZIT4"/>
<dbReference type="PANTHER" id="PTHR11655">
    <property type="entry name" value="60S/50S RIBOSOMAL PROTEIN L6/L9"/>
    <property type="match status" value="1"/>
</dbReference>
<evidence type="ECO:0000256" key="1">
    <source>
        <dbReference type="ARBA" id="ARBA00009356"/>
    </source>
</evidence>
<dbReference type="InterPro" id="IPR002358">
    <property type="entry name" value="Ribosomal_uL6_CS"/>
</dbReference>
<dbReference type="GO" id="GO:0005762">
    <property type="term" value="C:mitochondrial large ribosomal subunit"/>
    <property type="evidence" value="ECO:0007669"/>
    <property type="project" value="TreeGrafter"/>
</dbReference>
<dbReference type="Gene3D" id="3.90.930.12">
    <property type="entry name" value="Ribosomal protein L6, alpha-beta domain"/>
    <property type="match status" value="2"/>
</dbReference>
<dbReference type="GO" id="GO:0006412">
    <property type="term" value="P:translation"/>
    <property type="evidence" value="ECO:0007669"/>
    <property type="project" value="InterPro"/>
</dbReference>
<dbReference type="Pfam" id="PF00347">
    <property type="entry name" value="Ribosomal_L6"/>
    <property type="match status" value="1"/>
</dbReference>
<dbReference type="InterPro" id="IPR020040">
    <property type="entry name" value="Ribosomal_uL6_a/b-dom"/>
</dbReference>
<evidence type="ECO:0000259" key="4">
    <source>
        <dbReference type="Pfam" id="PF00347"/>
    </source>
</evidence>
<dbReference type="OrthoDB" id="540873at2759"/>
<sequence length="285" mass="30367">MSFFAAPRASLRLGTALAPHVRHSHIGSALLSVPAGISISELPFPPLSNPLRAPPAALRHARSLLVAGPKGKVVVPLQAYVQMRWLAAEGAEATKETAAAAAAAAADAGQTLQLSVVDSRVKTQRATWGLTRALLANALTGVSAGHAVQLKLVGVGYRATLEEDPFPRASALSLALASSRASFASPQQRLTYQAFAAEEEAARTTHKPMRLNIKLGYSHPVIMPVPHGIDVNVPQPTVIELRGVDRENLGLFASQIRAWRRPEPYKGKGIFVNGETIKLRTAKKK</sequence>
<name>A0A316ZIT4_9BASI</name>
<evidence type="ECO:0000313" key="6">
    <source>
        <dbReference type="Proteomes" id="UP000245946"/>
    </source>
</evidence>
<dbReference type="GO" id="GO:0003735">
    <property type="term" value="F:structural constituent of ribosome"/>
    <property type="evidence" value="ECO:0007669"/>
    <property type="project" value="InterPro"/>
</dbReference>
<organism evidence="5 6">
    <name type="scientific">Tilletiopsis washingtonensis</name>
    <dbReference type="NCBI Taxonomy" id="58919"/>
    <lineage>
        <taxon>Eukaryota</taxon>
        <taxon>Fungi</taxon>
        <taxon>Dikarya</taxon>
        <taxon>Basidiomycota</taxon>
        <taxon>Ustilaginomycotina</taxon>
        <taxon>Exobasidiomycetes</taxon>
        <taxon>Entylomatales</taxon>
        <taxon>Entylomatales incertae sedis</taxon>
        <taxon>Tilletiopsis</taxon>
    </lineage>
</organism>
<dbReference type="SUPFAM" id="SSF56053">
    <property type="entry name" value="Ribosomal protein L6"/>
    <property type="match status" value="1"/>
</dbReference>
<dbReference type="InterPro" id="IPR000702">
    <property type="entry name" value="Ribosomal_uL6-like"/>
</dbReference>
<evidence type="ECO:0000256" key="3">
    <source>
        <dbReference type="ARBA" id="ARBA00023274"/>
    </source>
</evidence>
<dbReference type="InterPro" id="IPR036789">
    <property type="entry name" value="Ribosomal_uL6-like_a/b-dom_sf"/>
</dbReference>
<dbReference type="EMBL" id="KZ819284">
    <property type="protein sequence ID" value="PWO00863.1"/>
    <property type="molecule type" value="Genomic_DNA"/>
</dbReference>
<evidence type="ECO:0000256" key="2">
    <source>
        <dbReference type="ARBA" id="ARBA00022980"/>
    </source>
</evidence>
<dbReference type="RefSeq" id="XP_025601141.1">
    <property type="nucleotide sequence ID" value="XM_025740773.1"/>
</dbReference>
<gene>
    <name evidence="5" type="ORF">FA09DRAFT_314615</name>
</gene>
<keyword evidence="6" id="KW-1185">Reference proteome</keyword>
<dbReference type="GO" id="GO:0019843">
    <property type="term" value="F:rRNA binding"/>
    <property type="evidence" value="ECO:0007669"/>
    <property type="project" value="InterPro"/>
</dbReference>
<keyword evidence="3" id="KW-0687">Ribonucleoprotein</keyword>
<dbReference type="PANTHER" id="PTHR11655:SF14">
    <property type="entry name" value="LARGE RIBOSOMAL SUBUNIT PROTEIN UL6M"/>
    <property type="match status" value="1"/>
</dbReference>
<dbReference type="Proteomes" id="UP000245946">
    <property type="component" value="Unassembled WGS sequence"/>
</dbReference>